<proteinExistence type="predicted"/>
<reference evidence="3 4" key="1">
    <citation type="journal article" date="2017" name="Curr. Biol.">
        <title>The Evolution of Venom by Co-option of Single-Copy Genes.</title>
        <authorList>
            <person name="Martinson E.O."/>
            <person name="Mrinalini"/>
            <person name="Kelkar Y.D."/>
            <person name="Chang C.H."/>
            <person name="Werren J.H."/>
        </authorList>
    </citation>
    <scope>NUCLEOTIDE SEQUENCE [LARGE SCALE GENOMIC DNA]</scope>
    <source>
        <strain evidence="3 4">Alberta</strain>
        <tissue evidence="3">Whole body</tissue>
    </source>
</reference>
<comment type="caution">
    <text evidence="3">The sequence shown here is derived from an EMBL/GenBank/DDBJ whole genome shotgun (WGS) entry which is preliminary data.</text>
</comment>
<feature type="domain" description="HTH psq-type" evidence="2">
    <location>
        <begin position="20"/>
        <end position="53"/>
    </location>
</feature>
<accession>A0A232FN45</accession>
<protein>
    <recommendedName>
        <fullName evidence="2">HTH psq-type domain-containing protein</fullName>
    </recommendedName>
</protein>
<evidence type="ECO:0000313" key="3">
    <source>
        <dbReference type="EMBL" id="OXU32144.1"/>
    </source>
</evidence>
<keyword evidence="4" id="KW-1185">Reference proteome</keyword>
<dbReference type="GO" id="GO:0003677">
    <property type="term" value="F:DNA binding"/>
    <property type="evidence" value="ECO:0007669"/>
    <property type="project" value="InterPro"/>
</dbReference>
<gene>
    <name evidence="3" type="ORF">TSAR_012273</name>
</gene>
<comment type="subcellular location">
    <subcellularLocation>
        <location evidence="1">Nucleus</location>
    </subcellularLocation>
</comment>
<sequence length="79" mass="8740">MEYPLRQGRRGRRAKPVPVETLKAALHALNEGMSFRKAAEVFGITKSTLQRIKAKQRSSVDGVFLATVNLDISGSMEHS</sequence>
<dbReference type="InterPro" id="IPR009057">
    <property type="entry name" value="Homeodomain-like_sf"/>
</dbReference>
<dbReference type="Proteomes" id="UP000215335">
    <property type="component" value="Unassembled WGS sequence"/>
</dbReference>
<dbReference type="EMBL" id="NNAY01000005">
    <property type="protein sequence ID" value="OXU32144.1"/>
    <property type="molecule type" value="Genomic_DNA"/>
</dbReference>
<organism evidence="3 4">
    <name type="scientific">Trichomalopsis sarcophagae</name>
    <dbReference type="NCBI Taxonomy" id="543379"/>
    <lineage>
        <taxon>Eukaryota</taxon>
        <taxon>Metazoa</taxon>
        <taxon>Ecdysozoa</taxon>
        <taxon>Arthropoda</taxon>
        <taxon>Hexapoda</taxon>
        <taxon>Insecta</taxon>
        <taxon>Pterygota</taxon>
        <taxon>Neoptera</taxon>
        <taxon>Endopterygota</taxon>
        <taxon>Hymenoptera</taxon>
        <taxon>Apocrita</taxon>
        <taxon>Proctotrupomorpha</taxon>
        <taxon>Chalcidoidea</taxon>
        <taxon>Pteromalidae</taxon>
        <taxon>Pteromalinae</taxon>
        <taxon>Trichomalopsis</taxon>
    </lineage>
</organism>
<evidence type="ECO:0000256" key="1">
    <source>
        <dbReference type="ARBA" id="ARBA00004123"/>
    </source>
</evidence>
<evidence type="ECO:0000259" key="2">
    <source>
        <dbReference type="Pfam" id="PF05225"/>
    </source>
</evidence>
<dbReference type="Pfam" id="PF05225">
    <property type="entry name" value="HTH_psq"/>
    <property type="match status" value="1"/>
</dbReference>
<name>A0A232FN45_9HYME</name>
<dbReference type="SUPFAM" id="SSF46689">
    <property type="entry name" value="Homeodomain-like"/>
    <property type="match status" value="1"/>
</dbReference>
<dbReference type="GO" id="GO:0005634">
    <property type="term" value="C:nucleus"/>
    <property type="evidence" value="ECO:0007669"/>
    <property type="project" value="UniProtKB-SubCell"/>
</dbReference>
<dbReference type="InterPro" id="IPR007889">
    <property type="entry name" value="HTH_Psq"/>
</dbReference>
<dbReference type="Gene3D" id="1.10.10.60">
    <property type="entry name" value="Homeodomain-like"/>
    <property type="match status" value="1"/>
</dbReference>
<evidence type="ECO:0000313" key="4">
    <source>
        <dbReference type="Proteomes" id="UP000215335"/>
    </source>
</evidence>
<dbReference type="AlphaFoldDB" id="A0A232FN45"/>